<reference evidence="2" key="1">
    <citation type="journal article" date="2015" name="PLoS Genet.">
        <title>Genome Sequence and Transcriptome Analyses of Chrysochromulina tobin: Metabolic Tools for Enhanced Algal Fitness in the Prominent Order Prymnesiales (Haptophyceae).</title>
        <authorList>
            <person name="Hovde B.T."/>
            <person name="Deodato C.R."/>
            <person name="Hunsperger H.M."/>
            <person name="Ryken S.A."/>
            <person name="Yost W."/>
            <person name="Jha R.K."/>
            <person name="Patterson J."/>
            <person name="Monnat R.J. Jr."/>
            <person name="Barlow S.B."/>
            <person name="Starkenburg S.R."/>
            <person name="Cattolico R.A."/>
        </authorList>
    </citation>
    <scope>NUCLEOTIDE SEQUENCE</scope>
    <source>
        <strain evidence="2">CCMP291</strain>
    </source>
</reference>
<sequence length="314" mass="33870">MVRALPDLRICAPEQASCECEPDPLLMRAAAQQVELVQEQLRALDAALVGPDAFEPVSNVAAPAWPGRLIASYPGGEVERALEEMCEAADTFLDLTTGRPLMTARIATRSPALPASAAAAAPALGPLARAMTPEVERALCADDAVGPPSMAALCRPLPEVRRAPSPSLCASTGEARRLFPQELNLLYDSKCAVCRWEVDFLSARDSEGKLTYTDVESPEYDETAARNGRVDYGTALASFHAVRSDGEVLRGMQVFQEAYKAVGLGWVWAIYENPVAHAILDAGYGLFARCRTYLTRGTSLEALNAARRARCERT</sequence>
<dbReference type="GO" id="GO:0015035">
    <property type="term" value="F:protein-disulfide reductase activity"/>
    <property type="evidence" value="ECO:0007669"/>
    <property type="project" value="InterPro"/>
</dbReference>
<dbReference type="PANTHER" id="PTHR34290">
    <property type="entry name" value="SI:CH73-390P7.2"/>
    <property type="match status" value="1"/>
</dbReference>
<dbReference type="InterPro" id="IPR044691">
    <property type="entry name" value="DCC1_Trx"/>
</dbReference>
<evidence type="ECO:0000313" key="2">
    <source>
        <dbReference type="Proteomes" id="UP000037460"/>
    </source>
</evidence>
<dbReference type="PANTHER" id="PTHR34290:SF2">
    <property type="entry name" value="OS04G0668800 PROTEIN"/>
    <property type="match status" value="1"/>
</dbReference>
<organism evidence="1 2">
    <name type="scientific">Chrysochromulina tobinii</name>
    <dbReference type="NCBI Taxonomy" id="1460289"/>
    <lineage>
        <taxon>Eukaryota</taxon>
        <taxon>Haptista</taxon>
        <taxon>Haptophyta</taxon>
        <taxon>Prymnesiophyceae</taxon>
        <taxon>Prymnesiales</taxon>
        <taxon>Chrysochromulinaceae</taxon>
        <taxon>Chrysochromulina</taxon>
    </lineage>
</organism>
<protein>
    <submittedName>
        <fullName evidence="1">Thiol-disulfide oxidoreductase dcc</fullName>
    </submittedName>
</protein>
<comment type="caution">
    <text evidence="1">The sequence shown here is derived from an EMBL/GenBank/DDBJ whole genome shotgun (WGS) entry which is preliminary data.</text>
</comment>
<dbReference type="OrthoDB" id="441708at2759"/>
<keyword evidence="2" id="KW-1185">Reference proteome</keyword>
<name>A0A0M0JA46_9EUKA</name>
<dbReference type="AlphaFoldDB" id="A0A0M0JA46"/>
<dbReference type="Proteomes" id="UP000037460">
    <property type="component" value="Unassembled WGS sequence"/>
</dbReference>
<proteinExistence type="predicted"/>
<evidence type="ECO:0000313" key="1">
    <source>
        <dbReference type="EMBL" id="KOO23093.1"/>
    </source>
</evidence>
<accession>A0A0M0JA46</accession>
<gene>
    <name evidence="1" type="ORF">Ctob_003089</name>
</gene>
<dbReference type="InterPro" id="IPR007263">
    <property type="entry name" value="DCC1-like"/>
</dbReference>
<dbReference type="Pfam" id="PF04134">
    <property type="entry name" value="DCC1-like"/>
    <property type="match status" value="1"/>
</dbReference>
<dbReference type="EMBL" id="JWZX01003220">
    <property type="protein sequence ID" value="KOO23093.1"/>
    <property type="molecule type" value="Genomic_DNA"/>
</dbReference>